<dbReference type="SUPFAM" id="SSF56801">
    <property type="entry name" value="Acetyl-CoA synthetase-like"/>
    <property type="match status" value="1"/>
</dbReference>
<dbReference type="Pfam" id="PF01553">
    <property type="entry name" value="Acyltransferase"/>
    <property type="match status" value="1"/>
</dbReference>
<evidence type="ECO:0000313" key="7">
    <source>
        <dbReference type="Proteomes" id="UP000538566"/>
    </source>
</evidence>
<feature type="transmembrane region" description="Helical" evidence="4">
    <location>
        <begin position="259"/>
        <end position="278"/>
    </location>
</feature>
<evidence type="ECO:0000256" key="2">
    <source>
        <dbReference type="ARBA" id="ARBA00022989"/>
    </source>
</evidence>
<keyword evidence="6" id="KW-0808">Transferase</keyword>
<feature type="transmembrane region" description="Helical" evidence="4">
    <location>
        <begin position="398"/>
        <end position="418"/>
    </location>
</feature>
<dbReference type="EC" id="6.2.1.20" evidence="6"/>
<dbReference type="GO" id="GO:0022857">
    <property type="term" value="F:transmembrane transporter activity"/>
    <property type="evidence" value="ECO:0007669"/>
    <property type="project" value="InterPro"/>
</dbReference>
<evidence type="ECO:0000256" key="1">
    <source>
        <dbReference type="ARBA" id="ARBA00022692"/>
    </source>
</evidence>
<comment type="caution">
    <text evidence="6">The sequence shown here is derived from an EMBL/GenBank/DDBJ whole genome shotgun (WGS) entry which is preliminary data.</text>
</comment>
<dbReference type="NCBIfam" id="NF005291">
    <property type="entry name" value="PRK06814.1"/>
    <property type="match status" value="1"/>
</dbReference>
<sequence>MSTPDLSLLTKRRFGPIFTVQFLGAFNDNLLKFAMLFLANFGIFATDPDNAKVLAAVATGLFILPYFLFSALAGQLADAIDKARLIRWIKGAEVGIMGIALAGFWFLSIPALLTSLFLMGLHSTLFGPVKYSILPQHLKSGEVMGGTGLIEGGTFLAILGGQLLAGVIPPWEAGIAAMGLAVVGFLASLAVPPAPPSGTLHHIDWNLWRGTKEILATARTGRGVWLSIIGISWFFAAGAVLVSEFAPLVSGTLAAKQEVATLFLVVFSVAIAIGSLIVNRLLKGEVSARWVPLSALILAFGLIDLWIATSGFEVRTAGASTAQFLSTPGAWHILIDLAVIAVSGGMFIVPLYAILQVASPEDKRSQIIAANNVINAGLTVVAVLAITGLLAAGVDVPGLIGALGFATLFVALASVWLLPETLFKDVIRLTLRVLYRVDVSGMEHMPKPGERAVVVVNHVSFLDGVLLGAFLPGKPTFAVNTQIARSIWIKPFLKLFRAFPVDPTNPMAAKAMVKAVKEGRTLVIFPEGRITRTGALMKVFDGPGMVADKADAPIIPVRLDGPQYTRFSRMQGKVRLRWFPKVTLTVLPPRRFAINGEMTARQRRAIAGRRLYDEMSAMMFATSDTGRTLFSALAEAREIHGGKALVVEDVKREPLSYDKLFAGTTVLGKRLAQGTVQGEAVGLLLPNVNGVVAAFFALQSIGRVPAMLNFTVGVANMRSACLTAAIRTVVTARAFVDQAKLHDVIAALEADGLRVVWLEDIGATIGGFEKLRALLGAAGAERRHRKLGISPNAPAVILFTSGSEGVPKGVVLTHRNLLSNCAQLASRIDFNASDIVLNALPVFHSFGLTGGTLLPLLSGIRVVLYPSPLHYRIVPALAYDANATIMFGTDTFLSGYARMAHGYDFYSLRYIFAGAEKVRDETRKTYAEKFGLRIFEGYGATEAAPVIAVNTPMHFMAGSVGRALPAIETRLENVPGIAEGGRLYIRGPNVMAGYFLATDPGKLQPPHEGWHDTGDIVTIDDAGFITIRGRAKRFAKIGGEMVSLPAVEGYAAKCWPGFDHAIVTRPDPKKGEQLVLFTTAPGAEHRALQSWAKANGVTELMVPRDIRVVEALPVLGTGKLDYVTMSELALQSAVKGPEEESELEVADEA</sequence>
<evidence type="ECO:0000259" key="5">
    <source>
        <dbReference type="SMART" id="SM00563"/>
    </source>
</evidence>
<dbReference type="RefSeq" id="WP_181447293.1">
    <property type="nucleotide sequence ID" value="NZ_JACHOA010000013.1"/>
</dbReference>
<evidence type="ECO:0000256" key="3">
    <source>
        <dbReference type="ARBA" id="ARBA00023136"/>
    </source>
</evidence>
<dbReference type="InterPro" id="IPR020845">
    <property type="entry name" value="AMP-binding_CS"/>
</dbReference>
<dbReference type="EMBL" id="JACHOA010000013">
    <property type="protein sequence ID" value="MBB4615802.1"/>
    <property type="molecule type" value="Genomic_DNA"/>
</dbReference>
<protein>
    <submittedName>
        <fullName evidence="6">Acyl-[acyl-carrier-protein]-phospholipid O-acyltransferase/long-chain-fatty-acid--[acyl-carrier-protein] ligase</fullName>
        <ecNumber evidence="6">2.3.1.40</ecNumber>
        <ecNumber evidence="6">6.2.1.20</ecNumber>
    </submittedName>
</protein>
<dbReference type="SUPFAM" id="SSF103473">
    <property type="entry name" value="MFS general substrate transporter"/>
    <property type="match status" value="1"/>
</dbReference>
<gene>
    <name evidence="6" type="ORF">GGR37_004106</name>
</gene>
<dbReference type="CDD" id="cd06173">
    <property type="entry name" value="MFS_MefA_like"/>
    <property type="match status" value="1"/>
</dbReference>
<dbReference type="InterPro" id="IPR002123">
    <property type="entry name" value="Plipid/glycerol_acylTrfase"/>
</dbReference>
<dbReference type="SMART" id="SM00563">
    <property type="entry name" value="PlsC"/>
    <property type="match status" value="1"/>
</dbReference>
<proteinExistence type="predicted"/>
<organism evidence="6 7">
    <name type="scientific">Novosphingobium taihuense</name>
    <dbReference type="NCBI Taxonomy" id="260085"/>
    <lineage>
        <taxon>Bacteria</taxon>
        <taxon>Pseudomonadati</taxon>
        <taxon>Pseudomonadota</taxon>
        <taxon>Alphaproteobacteria</taxon>
        <taxon>Sphingomonadales</taxon>
        <taxon>Sphingomonadaceae</taxon>
        <taxon>Novosphingobium</taxon>
    </lineage>
</organism>
<dbReference type="SUPFAM" id="SSF69593">
    <property type="entry name" value="Glycerol-3-phosphate (1)-acyltransferase"/>
    <property type="match status" value="1"/>
</dbReference>
<keyword evidence="6" id="KW-0436">Ligase</keyword>
<feature type="transmembrane region" description="Helical" evidence="4">
    <location>
        <begin position="290"/>
        <end position="309"/>
    </location>
</feature>
<accession>A0A7W7AEZ0</accession>
<keyword evidence="2 4" id="KW-1133">Transmembrane helix</keyword>
<keyword evidence="6" id="KW-0012">Acyltransferase</keyword>
<dbReference type="PROSITE" id="PS00455">
    <property type="entry name" value="AMP_BINDING"/>
    <property type="match status" value="1"/>
</dbReference>
<dbReference type="InterPro" id="IPR036259">
    <property type="entry name" value="MFS_trans_sf"/>
</dbReference>
<feature type="transmembrane region" description="Helical" evidence="4">
    <location>
        <begin position="94"/>
        <end position="122"/>
    </location>
</feature>
<feature type="transmembrane region" description="Helical" evidence="4">
    <location>
        <begin position="224"/>
        <end position="247"/>
    </location>
</feature>
<dbReference type="Gene3D" id="1.20.1250.20">
    <property type="entry name" value="MFS general substrate transporter like domains"/>
    <property type="match status" value="1"/>
</dbReference>
<keyword evidence="7" id="KW-1185">Reference proteome</keyword>
<dbReference type="CDD" id="cd07989">
    <property type="entry name" value="LPLAT_AGPAT-like"/>
    <property type="match status" value="1"/>
</dbReference>
<dbReference type="InterPro" id="IPR042099">
    <property type="entry name" value="ANL_N_sf"/>
</dbReference>
<dbReference type="GO" id="GO:0008779">
    <property type="term" value="F:acyl-[acyl-carrier-protein]-phospholipid O-acyltransferase activity"/>
    <property type="evidence" value="ECO:0007669"/>
    <property type="project" value="UniProtKB-EC"/>
</dbReference>
<dbReference type="PANTHER" id="PTHR43767">
    <property type="entry name" value="LONG-CHAIN-FATTY-ACID--COA LIGASE"/>
    <property type="match status" value="1"/>
</dbReference>
<reference evidence="6 7" key="1">
    <citation type="submission" date="2020-08" db="EMBL/GenBank/DDBJ databases">
        <title>Genomic Encyclopedia of Type Strains, Phase IV (KMG-IV): sequencing the most valuable type-strain genomes for metagenomic binning, comparative biology and taxonomic classification.</title>
        <authorList>
            <person name="Goeker M."/>
        </authorList>
    </citation>
    <scope>NUCLEOTIDE SEQUENCE [LARGE SCALE GENOMIC DNA]</scope>
    <source>
        <strain evidence="6 7">DSM 17507</strain>
    </source>
</reference>
<evidence type="ECO:0000313" key="6">
    <source>
        <dbReference type="EMBL" id="MBB4615802.1"/>
    </source>
</evidence>
<dbReference type="Proteomes" id="UP000538566">
    <property type="component" value="Unassembled WGS sequence"/>
</dbReference>
<dbReference type="EC" id="2.3.1.40" evidence="6"/>
<feature type="domain" description="Phospholipid/glycerol acyltransferase" evidence="5">
    <location>
        <begin position="452"/>
        <end position="562"/>
    </location>
</feature>
<dbReference type="AlphaFoldDB" id="A0A7W7AEZ0"/>
<dbReference type="Gene3D" id="3.30.300.30">
    <property type="match status" value="1"/>
</dbReference>
<dbReference type="GO" id="GO:0008922">
    <property type="term" value="F:long-chain fatty acid [acyl-carrier-protein] ligase activity"/>
    <property type="evidence" value="ECO:0007669"/>
    <property type="project" value="UniProtKB-EC"/>
</dbReference>
<dbReference type="Pfam" id="PF07690">
    <property type="entry name" value="MFS_1"/>
    <property type="match status" value="1"/>
</dbReference>
<feature type="transmembrane region" description="Helical" evidence="4">
    <location>
        <begin position="367"/>
        <end position="392"/>
    </location>
</feature>
<dbReference type="Pfam" id="PF00501">
    <property type="entry name" value="AMP-binding"/>
    <property type="match status" value="1"/>
</dbReference>
<dbReference type="InterPro" id="IPR045851">
    <property type="entry name" value="AMP-bd_C_sf"/>
</dbReference>
<dbReference type="PANTHER" id="PTHR43767:SF1">
    <property type="entry name" value="NONRIBOSOMAL PEPTIDE SYNTHASE PES1 (EUROFUNG)-RELATED"/>
    <property type="match status" value="1"/>
</dbReference>
<dbReference type="Gene3D" id="3.40.50.12780">
    <property type="entry name" value="N-terminal domain of ligase-like"/>
    <property type="match status" value="1"/>
</dbReference>
<dbReference type="InterPro" id="IPR000873">
    <property type="entry name" value="AMP-dep_synth/lig_dom"/>
</dbReference>
<feature type="transmembrane region" description="Helical" evidence="4">
    <location>
        <begin position="329"/>
        <end position="355"/>
    </location>
</feature>
<evidence type="ECO:0000256" key="4">
    <source>
        <dbReference type="SAM" id="Phobius"/>
    </source>
</evidence>
<keyword evidence="3 4" id="KW-0472">Membrane</keyword>
<feature type="transmembrane region" description="Helical" evidence="4">
    <location>
        <begin position="53"/>
        <end position="74"/>
    </location>
</feature>
<name>A0A7W7AEZ0_9SPHN</name>
<feature type="transmembrane region" description="Helical" evidence="4">
    <location>
        <begin position="171"/>
        <end position="191"/>
    </location>
</feature>
<keyword evidence="1 4" id="KW-0812">Transmembrane</keyword>
<dbReference type="InterPro" id="IPR011701">
    <property type="entry name" value="MFS"/>
</dbReference>
<dbReference type="InterPro" id="IPR050237">
    <property type="entry name" value="ATP-dep_AMP-bd_enzyme"/>
</dbReference>